<dbReference type="Pfam" id="PF03194">
    <property type="entry name" value="LUC7"/>
    <property type="match status" value="1"/>
</dbReference>
<accession>A0A7E5V9N1</accession>
<feature type="compositionally biased region" description="Basic and acidic residues" evidence="2">
    <location>
        <begin position="178"/>
        <end position="195"/>
    </location>
</feature>
<dbReference type="GO" id="GO:0003729">
    <property type="term" value="F:mRNA binding"/>
    <property type="evidence" value="ECO:0007669"/>
    <property type="project" value="InterPro"/>
</dbReference>
<organism evidence="3 4">
    <name type="scientific">Trichoplusia ni</name>
    <name type="common">Cabbage looper</name>
    <dbReference type="NCBI Taxonomy" id="7111"/>
    <lineage>
        <taxon>Eukaryota</taxon>
        <taxon>Metazoa</taxon>
        <taxon>Ecdysozoa</taxon>
        <taxon>Arthropoda</taxon>
        <taxon>Hexapoda</taxon>
        <taxon>Insecta</taxon>
        <taxon>Pterygota</taxon>
        <taxon>Neoptera</taxon>
        <taxon>Endopterygota</taxon>
        <taxon>Lepidoptera</taxon>
        <taxon>Glossata</taxon>
        <taxon>Ditrysia</taxon>
        <taxon>Noctuoidea</taxon>
        <taxon>Noctuidae</taxon>
        <taxon>Plusiinae</taxon>
        <taxon>Trichoplusia</taxon>
    </lineage>
</organism>
<reference evidence="4" key="1">
    <citation type="submission" date="2025-08" db="UniProtKB">
        <authorList>
            <consortium name="RefSeq"/>
        </authorList>
    </citation>
    <scope>IDENTIFICATION</scope>
</reference>
<dbReference type="AlphaFoldDB" id="A0A7E5V9N1"/>
<gene>
    <name evidence="4" type="primary">LOC113491962</name>
</gene>
<name>A0A7E5V9N1_TRINI</name>
<sequence>MDLGECPKIHDLALRADYELASKTKDYFYDIDATEHLEAFIADCDRRTTAAKQRLAETQEELSAEVTEKANAVHELAEQIGQKLARAEALGEEGMVEESVKLMGEIDELRKKKAVAEQEYRNSMPASSYQQQKLRVCEVCSAYLGIHDNDRRLADHFGGKLHLGFITIREKLADLKKTVDKRREERGASERERSGGRRHYVGGRELDRRARRHRESARDRDRNKETDRDRDRERKDRDRDRERERERRRSRSRSRSKREESRERSRGRDRDRERERESRRSRSHRSSSKERRRE</sequence>
<dbReference type="GeneID" id="113491962"/>
<evidence type="ECO:0000313" key="4">
    <source>
        <dbReference type="RefSeq" id="XP_026724993.1"/>
    </source>
</evidence>
<proteinExistence type="inferred from homology"/>
<dbReference type="InterPro" id="IPR004882">
    <property type="entry name" value="Luc7-rel"/>
</dbReference>
<dbReference type="GO" id="GO:0006376">
    <property type="term" value="P:mRNA splice site recognition"/>
    <property type="evidence" value="ECO:0007669"/>
    <property type="project" value="InterPro"/>
</dbReference>
<dbReference type="GO" id="GO:0005685">
    <property type="term" value="C:U1 snRNP"/>
    <property type="evidence" value="ECO:0007669"/>
    <property type="project" value="InterPro"/>
</dbReference>
<evidence type="ECO:0000256" key="1">
    <source>
        <dbReference type="ARBA" id="ARBA00005655"/>
    </source>
</evidence>
<evidence type="ECO:0000256" key="2">
    <source>
        <dbReference type="SAM" id="MobiDB-lite"/>
    </source>
</evidence>
<keyword evidence="3" id="KW-1185">Reference proteome</keyword>
<dbReference type="RefSeq" id="XP_026724993.1">
    <property type="nucleotide sequence ID" value="XM_026869192.1"/>
</dbReference>
<protein>
    <submittedName>
        <fullName evidence="4">RNA-binding protein Luc7-like 2 isoform X3</fullName>
    </submittedName>
</protein>
<feature type="region of interest" description="Disordered" evidence="2">
    <location>
        <begin position="178"/>
        <end position="294"/>
    </location>
</feature>
<feature type="compositionally biased region" description="Basic and acidic residues" evidence="2">
    <location>
        <begin position="257"/>
        <end position="280"/>
    </location>
</feature>
<dbReference type="Proteomes" id="UP000322000">
    <property type="component" value="Chromosome 3"/>
</dbReference>
<feature type="compositionally biased region" description="Basic and acidic residues" evidence="2">
    <location>
        <begin position="216"/>
        <end position="247"/>
    </location>
</feature>
<comment type="similarity">
    <text evidence="1">Belongs to the Luc7 family.</text>
</comment>
<evidence type="ECO:0000313" key="3">
    <source>
        <dbReference type="Proteomes" id="UP000322000"/>
    </source>
</evidence>
<dbReference type="PANTHER" id="PTHR12375">
    <property type="entry name" value="RNA-BINDING PROTEIN LUC7-RELATED"/>
    <property type="match status" value="1"/>
</dbReference>